<organism evidence="1 2">
    <name type="scientific">Lagenidium giganteum</name>
    <dbReference type="NCBI Taxonomy" id="4803"/>
    <lineage>
        <taxon>Eukaryota</taxon>
        <taxon>Sar</taxon>
        <taxon>Stramenopiles</taxon>
        <taxon>Oomycota</taxon>
        <taxon>Peronosporomycetes</taxon>
        <taxon>Pythiales</taxon>
        <taxon>Pythiaceae</taxon>
    </lineage>
</organism>
<name>A0AAV2YKW8_9STRA</name>
<dbReference type="AlphaFoldDB" id="A0AAV2YKW8"/>
<dbReference type="EMBL" id="DAKRPA010000213">
    <property type="protein sequence ID" value="DAZ95237.1"/>
    <property type="molecule type" value="Genomic_DNA"/>
</dbReference>
<proteinExistence type="predicted"/>
<evidence type="ECO:0000313" key="2">
    <source>
        <dbReference type="Proteomes" id="UP001146120"/>
    </source>
</evidence>
<sequence length="169" mass="18833">MRWNRFLCAAFVSAAVSVTPVIAVLSEMETLLSAFVDVDELKAGVSEFFTLVQEANEEQRRVEAGLINTTVESFVPVDNAYPLMAREMQLLLDMHEFCATNRSVAMKTWCTGQGEPDPESLCPPGIQTQPCTGRVLMENRTADDEAVFLWPWQGIRCDALTDPTTITHM</sequence>
<reference evidence="1" key="1">
    <citation type="submission" date="2022-11" db="EMBL/GenBank/DDBJ databases">
        <authorList>
            <person name="Morgan W.R."/>
            <person name="Tartar A."/>
        </authorList>
    </citation>
    <scope>NUCLEOTIDE SEQUENCE</scope>
    <source>
        <strain evidence="1">ARSEF 373</strain>
    </source>
</reference>
<accession>A0AAV2YKW8</accession>
<evidence type="ECO:0000313" key="1">
    <source>
        <dbReference type="EMBL" id="DAZ95237.1"/>
    </source>
</evidence>
<keyword evidence="2" id="KW-1185">Reference proteome</keyword>
<comment type="caution">
    <text evidence="1">The sequence shown here is derived from an EMBL/GenBank/DDBJ whole genome shotgun (WGS) entry which is preliminary data.</text>
</comment>
<gene>
    <name evidence="1" type="ORF">N0F65_003472</name>
</gene>
<dbReference type="Proteomes" id="UP001146120">
    <property type="component" value="Unassembled WGS sequence"/>
</dbReference>
<protein>
    <submittedName>
        <fullName evidence="1">Uncharacterized protein</fullName>
    </submittedName>
</protein>
<reference evidence="1" key="2">
    <citation type="journal article" date="2023" name="Microbiol Resour">
        <title>Decontamination and Annotation of the Draft Genome Sequence of the Oomycete Lagenidium giganteum ARSEF 373.</title>
        <authorList>
            <person name="Morgan W.R."/>
            <person name="Tartar A."/>
        </authorList>
    </citation>
    <scope>NUCLEOTIDE SEQUENCE</scope>
    <source>
        <strain evidence="1">ARSEF 373</strain>
    </source>
</reference>